<name>A0ACC2WQ09_9TREE</name>
<proteinExistence type="predicted"/>
<organism evidence="1 2">
    <name type="scientific">Naganishia adeliensis</name>
    <dbReference type="NCBI Taxonomy" id="92952"/>
    <lineage>
        <taxon>Eukaryota</taxon>
        <taxon>Fungi</taxon>
        <taxon>Dikarya</taxon>
        <taxon>Basidiomycota</taxon>
        <taxon>Agaricomycotina</taxon>
        <taxon>Tremellomycetes</taxon>
        <taxon>Filobasidiales</taxon>
        <taxon>Filobasidiaceae</taxon>
        <taxon>Naganishia</taxon>
    </lineage>
</organism>
<protein>
    <submittedName>
        <fullName evidence="1">Uncharacterized protein</fullName>
    </submittedName>
</protein>
<gene>
    <name evidence="1" type="ORF">QFC20_001844</name>
</gene>
<accession>A0ACC2WQ09</accession>
<dbReference type="EMBL" id="JASBWS010000012">
    <property type="protein sequence ID" value="KAJ9113493.1"/>
    <property type="molecule type" value="Genomic_DNA"/>
</dbReference>
<reference evidence="1" key="1">
    <citation type="submission" date="2023-04" db="EMBL/GenBank/DDBJ databases">
        <title>Draft Genome sequencing of Naganishia species isolated from polar environments using Oxford Nanopore Technology.</title>
        <authorList>
            <person name="Leo P."/>
            <person name="Venkateswaran K."/>
        </authorList>
    </citation>
    <scope>NUCLEOTIDE SEQUENCE</scope>
    <source>
        <strain evidence="1">MNA-CCFEE 5262</strain>
    </source>
</reference>
<evidence type="ECO:0000313" key="2">
    <source>
        <dbReference type="Proteomes" id="UP001230649"/>
    </source>
</evidence>
<keyword evidence="2" id="KW-1185">Reference proteome</keyword>
<dbReference type="Proteomes" id="UP001230649">
    <property type="component" value="Unassembled WGS sequence"/>
</dbReference>
<evidence type="ECO:0000313" key="1">
    <source>
        <dbReference type="EMBL" id="KAJ9113493.1"/>
    </source>
</evidence>
<comment type="caution">
    <text evidence="1">The sequence shown here is derived from an EMBL/GenBank/DDBJ whole genome shotgun (WGS) entry which is preliminary data.</text>
</comment>
<sequence length="523" mass="56380">MSNNQPYFGGQQRPPSQQSPQQQQQGQGTGWQRRPMPPQEALFSNQHSGARPPRPTGPPQDPRFGAPSGNAPPFPATISFGGPRPPPVAHQGMGFPARPPVPAARPPQVGGYMGTPSSSVGFGTPPQFKPNATPGGVAMDPRLFQSAGPSPTANAFPGSSTPNSGMPNASYGVSADPRFAARPTMPVPTGGQAADPRFASTPVSNMQAPQPLSNTPPTMQQPSHTLDPRFQPTANRIPPLDPRIQQVNSSASTDPRLAMFQKSTTPPYPPPPNLPLLPGPPPAAIPNPTIQPAAVVKQEQAVVAGTESGKLRPMFCVVCASNNNRSMEAHDVLSKAHFRVSSSGTGSMVRLPGASMHEPNNYPFGTPYDVMYNDLKSKNERLRVLVSVPNPYTAHSPSITLDRYTANGILNMLDRNRRVKTAPEKWQAVRDVSADVVITCEERCFDAVCEDLLNRGGQYNKIVHVINVEIKDRHEEAFLAGKAILDLAKAIENAEDLDVEMEDILMRQQDLHPHPLLHTVAFY</sequence>